<name>A0A396IGK8_MEDTR</name>
<organism evidence="1">
    <name type="scientific">Medicago truncatula</name>
    <name type="common">Barrel medic</name>
    <name type="synonym">Medicago tribuloides</name>
    <dbReference type="NCBI Taxonomy" id="3880"/>
    <lineage>
        <taxon>Eukaryota</taxon>
        <taxon>Viridiplantae</taxon>
        <taxon>Streptophyta</taxon>
        <taxon>Embryophyta</taxon>
        <taxon>Tracheophyta</taxon>
        <taxon>Spermatophyta</taxon>
        <taxon>Magnoliopsida</taxon>
        <taxon>eudicotyledons</taxon>
        <taxon>Gunneridae</taxon>
        <taxon>Pentapetalae</taxon>
        <taxon>rosids</taxon>
        <taxon>fabids</taxon>
        <taxon>Fabales</taxon>
        <taxon>Fabaceae</taxon>
        <taxon>Papilionoideae</taxon>
        <taxon>50 kb inversion clade</taxon>
        <taxon>NPAAA clade</taxon>
        <taxon>Hologalegina</taxon>
        <taxon>IRL clade</taxon>
        <taxon>Trifolieae</taxon>
        <taxon>Medicago</taxon>
    </lineage>
</organism>
<gene>
    <name evidence="1" type="ORF">MtrunA17_Chr4g0057701</name>
</gene>
<proteinExistence type="predicted"/>
<dbReference type="Proteomes" id="UP000265566">
    <property type="component" value="Chromosome 4"/>
</dbReference>
<reference evidence="1" key="1">
    <citation type="journal article" date="2018" name="Nat. Plants">
        <title>Whole-genome landscape of Medicago truncatula symbiotic genes.</title>
        <authorList>
            <person name="Pecrix Y."/>
            <person name="Gamas P."/>
            <person name="Carrere S."/>
        </authorList>
    </citation>
    <scope>NUCLEOTIDE SEQUENCE</scope>
    <source>
        <tissue evidence="1">Leaves</tissue>
    </source>
</reference>
<comment type="caution">
    <text evidence="1">The sequence shown here is derived from an EMBL/GenBank/DDBJ whole genome shotgun (WGS) entry which is preliminary data.</text>
</comment>
<accession>A0A396IGK8</accession>
<dbReference type="AlphaFoldDB" id="A0A396IGK8"/>
<evidence type="ECO:0000313" key="1">
    <source>
        <dbReference type="EMBL" id="RHN63384.1"/>
    </source>
</evidence>
<dbReference type="EMBL" id="PSQE01000004">
    <property type="protein sequence ID" value="RHN63384.1"/>
    <property type="molecule type" value="Genomic_DNA"/>
</dbReference>
<protein>
    <submittedName>
        <fullName evidence="1">Uncharacterized protein</fullName>
    </submittedName>
</protein>
<dbReference type="Gramene" id="rna26078">
    <property type="protein sequence ID" value="RHN63384.1"/>
    <property type="gene ID" value="gene26078"/>
</dbReference>
<sequence length="104" mass="11259">MKSSLLLVQEREAKIPAPVWEVAARAAAAPPLPHMSVVLHGKFDSKMSCFAPKVPSNRSYYLTCSPIIRSSALQITATLLATAGENMSFPLFVEPVCRCNLATL</sequence>